<comment type="caution">
    <text evidence="1">The sequence shown here is derived from an EMBL/GenBank/DDBJ whole genome shotgun (WGS) entry which is preliminary data.</text>
</comment>
<gene>
    <name evidence="1" type="ORF">Taro_042668</name>
</gene>
<keyword evidence="2" id="KW-1185">Reference proteome</keyword>
<evidence type="ECO:0000313" key="1">
    <source>
        <dbReference type="EMBL" id="MQM09796.1"/>
    </source>
</evidence>
<evidence type="ECO:0000313" key="2">
    <source>
        <dbReference type="Proteomes" id="UP000652761"/>
    </source>
</evidence>
<dbReference type="EMBL" id="NMUH01004474">
    <property type="protein sequence ID" value="MQM09796.1"/>
    <property type="molecule type" value="Genomic_DNA"/>
</dbReference>
<sequence>MLERTYREHHIYRNIVGQHILVSGVAHLTAFSSDLHRGAAMEEPLVVHPEGEVLGVPVSAPVGVEDVRVIVGDGDHPRRQRDVDLVADVAAALVEGHDGLDLETQLGDELKEGAVGRPLVPPGLLLLDDAPPDVHHDAVHPAVLELLQVRPELLRALQLVVGVDDAQLGKQQHQTENHTEQHDQLLPRTYIAMKRNNQMKARGEAVDTNSKLVSLGED</sequence>
<name>A0A843WQ67_COLES</name>
<organism evidence="1 2">
    <name type="scientific">Colocasia esculenta</name>
    <name type="common">Wild taro</name>
    <name type="synonym">Arum esculentum</name>
    <dbReference type="NCBI Taxonomy" id="4460"/>
    <lineage>
        <taxon>Eukaryota</taxon>
        <taxon>Viridiplantae</taxon>
        <taxon>Streptophyta</taxon>
        <taxon>Embryophyta</taxon>
        <taxon>Tracheophyta</taxon>
        <taxon>Spermatophyta</taxon>
        <taxon>Magnoliopsida</taxon>
        <taxon>Liliopsida</taxon>
        <taxon>Araceae</taxon>
        <taxon>Aroideae</taxon>
        <taxon>Colocasieae</taxon>
        <taxon>Colocasia</taxon>
    </lineage>
</organism>
<dbReference type="AlphaFoldDB" id="A0A843WQ67"/>
<proteinExistence type="predicted"/>
<dbReference type="Proteomes" id="UP000652761">
    <property type="component" value="Unassembled WGS sequence"/>
</dbReference>
<accession>A0A843WQ67</accession>
<reference evidence="1" key="1">
    <citation type="submission" date="2017-07" db="EMBL/GenBank/DDBJ databases">
        <title>Taro Niue Genome Assembly and Annotation.</title>
        <authorList>
            <person name="Atibalentja N."/>
            <person name="Keating K."/>
            <person name="Fields C.J."/>
        </authorList>
    </citation>
    <scope>NUCLEOTIDE SEQUENCE</scope>
    <source>
        <strain evidence="1">Niue_2</strain>
        <tissue evidence="1">Leaf</tissue>
    </source>
</reference>
<protein>
    <submittedName>
        <fullName evidence="1">Uncharacterized protein</fullName>
    </submittedName>
</protein>